<dbReference type="Proteomes" id="UP001185069">
    <property type="component" value="Unassembled WGS sequence"/>
</dbReference>
<dbReference type="RefSeq" id="WP_309798114.1">
    <property type="nucleotide sequence ID" value="NZ_BAAAHY010000005.1"/>
</dbReference>
<feature type="domain" description="FAD/NAD(P)-binding" evidence="4">
    <location>
        <begin position="5"/>
        <end position="284"/>
    </location>
</feature>
<gene>
    <name evidence="5" type="ORF">JOE69_001876</name>
</gene>
<comment type="catalytic activity">
    <reaction evidence="3">
        <text>[thioredoxin]-dithiol + NADP(+) = [thioredoxin]-disulfide + NADPH + H(+)</text>
        <dbReference type="Rhea" id="RHEA:20345"/>
        <dbReference type="Rhea" id="RHEA-COMP:10698"/>
        <dbReference type="Rhea" id="RHEA-COMP:10700"/>
        <dbReference type="ChEBI" id="CHEBI:15378"/>
        <dbReference type="ChEBI" id="CHEBI:29950"/>
        <dbReference type="ChEBI" id="CHEBI:50058"/>
        <dbReference type="ChEBI" id="CHEBI:57783"/>
        <dbReference type="ChEBI" id="CHEBI:58349"/>
        <dbReference type="EC" id="1.8.1.9"/>
    </reaction>
</comment>
<dbReference type="Pfam" id="PF07992">
    <property type="entry name" value="Pyr_redox_2"/>
    <property type="match status" value="1"/>
</dbReference>
<keyword evidence="2" id="KW-0560">Oxidoreductase</keyword>
<dbReference type="SUPFAM" id="SSF51905">
    <property type="entry name" value="FAD/NAD(P)-binding domain"/>
    <property type="match status" value="1"/>
</dbReference>
<accession>A0ABU1JB82</accession>
<sequence length="318" mass="33309">MQKHYDAIIIGGGAAGLSAALTLSRARRKVLLVDAGEPRNAPASGVHGLLGNEGIAPAELYRIGRNEVTGYGGTVRPGRVQSVQQEPSGGFSATLADGTAAAARRIILAVGLVDELPEIPGLREHWGRAVLHCPYCHGWEVRDQQIGIIGTGPFSVHQALLFRQWSSSVTLFLNDAVEPGEDQFDQLSARGVSVVDGAVQQVDSEAGRLTGVRIDGRHHASEALVVGPKFRARAELAKQLGLVPVEHPAGIGEYFESDPDGSTVVPGVWLAGNVRNPMGQVGLSMAEGVLAGASVNNSLMLEDVADAVASAKELASWA</sequence>
<reference evidence="5 6" key="1">
    <citation type="submission" date="2023-07" db="EMBL/GenBank/DDBJ databases">
        <title>Sequencing the genomes of 1000 actinobacteria strains.</title>
        <authorList>
            <person name="Klenk H.-P."/>
        </authorList>
    </citation>
    <scope>NUCLEOTIDE SEQUENCE [LARGE SCALE GENOMIC DNA]</scope>
    <source>
        <strain evidence="5 6">DSM 14555</strain>
    </source>
</reference>
<evidence type="ECO:0000256" key="3">
    <source>
        <dbReference type="ARBA" id="ARBA00048132"/>
    </source>
</evidence>
<organism evidence="5 6">
    <name type="scientific">Arthrobacter russicus</name>
    <dbReference type="NCBI Taxonomy" id="172040"/>
    <lineage>
        <taxon>Bacteria</taxon>
        <taxon>Bacillati</taxon>
        <taxon>Actinomycetota</taxon>
        <taxon>Actinomycetes</taxon>
        <taxon>Micrococcales</taxon>
        <taxon>Micrococcaceae</taxon>
        <taxon>Arthrobacter</taxon>
    </lineage>
</organism>
<proteinExistence type="predicted"/>
<evidence type="ECO:0000256" key="1">
    <source>
        <dbReference type="ARBA" id="ARBA00022630"/>
    </source>
</evidence>
<keyword evidence="6" id="KW-1185">Reference proteome</keyword>
<dbReference type="InterPro" id="IPR036188">
    <property type="entry name" value="FAD/NAD-bd_sf"/>
</dbReference>
<evidence type="ECO:0000259" key="4">
    <source>
        <dbReference type="Pfam" id="PF07992"/>
    </source>
</evidence>
<dbReference type="PRINTS" id="PR00469">
    <property type="entry name" value="PNDRDTASEII"/>
</dbReference>
<evidence type="ECO:0000256" key="2">
    <source>
        <dbReference type="ARBA" id="ARBA00023002"/>
    </source>
</evidence>
<comment type="caution">
    <text evidence="5">The sequence shown here is derived from an EMBL/GenBank/DDBJ whole genome shotgun (WGS) entry which is preliminary data.</text>
</comment>
<dbReference type="PANTHER" id="PTHR48105">
    <property type="entry name" value="THIOREDOXIN REDUCTASE 1-RELATED-RELATED"/>
    <property type="match status" value="1"/>
</dbReference>
<keyword evidence="1" id="KW-0285">Flavoprotein</keyword>
<dbReference type="PRINTS" id="PR00368">
    <property type="entry name" value="FADPNR"/>
</dbReference>
<evidence type="ECO:0000313" key="6">
    <source>
        <dbReference type="Proteomes" id="UP001185069"/>
    </source>
</evidence>
<dbReference type="Gene3D" id="3.50.50.60">
    <property type="entry name" value="FAD/NAD(P)-binding domain"/>
    <property type="match status" value="2"/>
</dbReference>
<evidence type="ECO:0000313" key="5">
    <source>
        <dbReference type="EMBL" id="MDR6269638.1"/>
    </source>
</evidence>
<name>A0ABU1JB82_9MICC</name>
<dbReference type="EMBL" id="JAVDQF010000001">
    <property type="protein sequence ID" value="MDR6269638.1"/>
    <property type="molecule type" value="Genomic_DNA"/>
</dbReference>
<dbReference type="InterPro" id="IPR023753">
    <property type="entry name" value="FAD/NAD-binding_dom"/>
</dbReference>
<dbReference type="InterPro" id="IPR050097">
    <property type="entry name" value="Ferredoxin-NADP_redctase_2"/>
</dbReference>
<protein>
    <submittedName>
        <fullName evidence="5">Thioredoxin reductase</fullName>
    </submittedName>
</protein>